<accession>A0ABM8C079</accession>
<reference evidence="3" key="1">
    <citation type="submission" date="2022-11" db="EMBL/GenBank/DDBJ databases">
        <title>Isolation and characterization of PLA-degrading bacterium Massilia sp. from Antarctic soil.</title>
        <authorList>
            <person name="Sato K."/>
            <person name="Gomez-Fuentes C."/>
            <person name="Ahmad S.A."/>
            <person name="Zulkharnain A."/>
        </authorList>
    </citation>
    <scope>NUCLEOTIDE SEQUENCE</scope>
    <source>
        <strain evidence="3">N-3</strain>
    </source>
</reference>
<dbReference type="EMBL" id="AP026966">
    <property type="protein sequence ID" value="BDT56560.1"/>
    <property type="molecule type" value="Genomic_DNA"/>
</dbReference>
<dbReference type="RefSeq" id="WP_281911277.1">
    <property type="nucleotide sequence ID" value="NZ_AP026966.1"/>
</dbReference>
<dbReference type="InterPro" id="IPR025286">
    <property type="entry name" value="MOFRL_assoc_dom"/>
</dbReference>
<dbReference type="InterPro" id="IPR007835">
    <property type="entry name" value="MOFRL"/>
</dbReference>
<dbReference type="SUPFAM" id="SSF82544">
    <property type="entry name" value="GckA/TtuD-like"/>
    <property type="match status" value="1"/>
</dbReference>
<sequence length="423" mass="43576">MPTAHPLLQHLFDAAMAAADPYHLVAPHLPPPPKGRTLVLGAGKAAARMAAAVERHWQGPLEGLVVTRYGHGAPTRHIEVIEAGHPVPDAASEDAARRMLDAAAGLGPDDLVLCLVSGGGSALMSLPAPGISVEEKRALNRELLRCGAPIGEMNRVRRHLSAIKGGRLALACYPARVVTLVVSDVPGDDPAVVASGPTVPDGSTGQDALAILEKYRIPVSDAVRTVLLDTRLAAPLPSDPRLARNATHVIVTAQQSLDAAANAARAAGYAPLILSSSMEGEAREVALVHASIARQVVQHGQPLGAPCVILSGGETSVTVRGQGRGGRNAEFLLALGVALDGLPGVHALAADTDGIDGTEDNAGAWLAPGTLARARAQGLDARARLADNDGYGFFGALGQLIVTGPTRTNVNDFRAIVIEADVL</sequence>
<dbReference type="Pfam" id="PF05161">
    <property type="entry name" value="MOFRL"/>
    <property type="match status" value="1"/>
</dbReference>
<protein>
    <submittedName>
        <fullName evidence="3">Hydroxypyruvate reductase</fullName>
    </submittedName>
</protein>
<dbReference type="PANTHER" id="PTHR12227:SF0">
    <property type="entry name" value="GLYCERATE KINASE"/>
    <property type="match status" value="1"/>
</dbReference>
<dbReference type="Gene3D" id="3.40.1480.10">
    <property type="entry name" value="MOFRL domain"/>
    <property type="match status" value="1"/>
</dbReference>
<dbReference type="Proteomes" id="UP001163336">
    <property type="component" value="Chromosome"/>
</dbReference>
<dbReference type="Pfam" id="PF13660">
    <property type="entry name" value="DUF4147"/>
    <property type="match status" value="1"/>
</dbReference>
<dbReference type="InterPro" id="IPR038614">
    <property type="entry name" value="GK_N_sf"/>
</dbReference>
<evidence type="ECO:0000313" key="4">
    <source>
        <dbReference type="Proteomes" id="UP001163336"/>
    </source>
</evidence>
<evidence type="ECO:0000259" key="2">
    <source>
        <dbReference type="Pfam" id="PF13660"/>
    </source>
</evidence>
<organism evidence="3 4">
    <name type="scientific">Massilia varians</name>
    <dbReference type="NCBI Taxonomy" id="457921"/>
    <lineage>
        <taxon>Bacteria</taxon>
        <taxon>Pseudomonadati</taxon>
        <taxon>Pseudomonadota</taxon>
        <taxon>Betaproteobacteria</taxon>
        <taxon>Burkholderiales</taxon>
        <taxon>Oxalobacteraceae</taxon>
        <taxon>Telluria group</taxon>
        <taxon>Massilia</taxon>
    </lineage>
</organism>
<dbReference type="PANTHER" id="PTHR12227">
    <property type="entry name" value="GLYCERATE KINASE"/>
    <property type="match status" value="1"/>
</dbReference>
<feature type="domain" description="MOFRL-associated" evidence="2">
    <location>
        <begin position="8"/>
        <end position="227"/>
    </location>
</feature>
<dbReference type="Gene3D" id="3.40.50.10180">
    <property type="entry name" value="Glycerate kinase, MOFRL-like N-terminal domain"/>
    <property type="match status" value="1"/>
</dbReference>
<evidence type="ECO:0000259" key="1">
    <source>
        <dbReference type="Pfam" id="PF05161"/>
    </source>
</evidence>
<dbReference type="InterPro" id="IPR039760">
    <property type="entry name" value="MOFRL_protein"/>
</dbReference>
<gene>
    <name evidence="3" type="ORF">MasN3_00540</name>
</gene>
<feature type="domain" description="MOFRL" evidence="1">
    <location>
        <begin position="307"/>
        <end position="412"/>
    </location>
</feature>
<proteinExistence type="predicted"/>
<evidence type="ECO:0000313" key="3">
    <source>
        <dbReference type="EMBL" id="BDT56560.1"/>
    </source>
</evidence>
<name>A0ABM8C079_9BURK</name>
<keyword evidence="4" id="KW-1185">Reference proteome</keyword>
<dbReference type="InterPro" id="IPR037035">
    <property type="entry name" value="GK-like_C_sf"/>
</dbReference>